<feature type="domain" description="Solute-binding protein family 3/N-terminal" evidence="3">
    <location>
        <begin position="34"/>
        <end position="257"/>
    </location>
</feature>
<evidence type="ECO:0000256" key="1">
    <source>
        <dbReference type="ARBA" id="ARBA00010333"/>
    </source>
</evidence>
<protein>
    <submittedName>
        <fullName evidence="4">Amino acid ABC transporter</fullName>
    </submittedName>
</protein>
<proteinExistence type="inferred from homology"/>
<gene>
    <name evidence="4" type="ORF">NM06_17130</name>
</gene>
<comment type="caution">
    <text evidence="4">The sequence shown here is derived from an EMBL/GenBank/DDBJ whole genome shotgun (WGS) entry which is preliminary data.</text>
</comment>
<accession>A0A0A5HVL6</accession>
<evidence type="ECO:0000259" key="3">
    <source>
        <dbReference type="Pfam" id="PF00497"/>
    </source>
</evidence>
<comment type="similarity">
    <text evidence="1">Belongs to the bacterial solute-binding protein 3 family.</text>
</comment>
<dbReference type="EMBL" id="JRWP01000044">
    <property type="protein sequence ID" value="KGY07536.1"/>
    <property type="molecule type" value="Genomic_DNA"/>
</dbReference>
<dbReference type="PANTHER" id="PTHR35936:SF38">
    <property type="entry name" value="GLUTAMINE-BINDING PERIPLASMIC PROTEIN"/>
    <property type="match status" value="1"/>
</dbReference>
<reference evidence="4 5" key="1">
    <citation type="submission" date="2014-10" db="EMBL/GenBank/DDBJ databases">
        <title>Genome sequencing of Vibrio sinaloensis T08.</title>
        <authorList>
            <person name="Chan K.-G."/>
            <person name="Mohamad N.I."/>
        </authorList>
    </citation>
    <scope>NUCLEOTIDE SEQUENCE [LARGE SCALE GENOMIC DNA]</scope>
    <source>
        <strain evidence="4 5">T08</strain>
    </source>
</reference>
<dbReference type="AlphaFoldDB" id="A0A0A5HVL6"/>
<organism evidence="4 5">
    <name type="scientific">Photobacterium sp. (strain ATCC 43367)</name>
    <dbReference type="NCBI Taxonomy" id="379097"/>
    <lineage>
        <taxon>Bacteria</taxon>
        <taxon>Pseudomonadati</taxon>
        <taxon>Pseudomonadota</taxon>
        <taxon>Gammaproteobacteria</taxon>
        <taxon>Vibrionales</taxon>
        <taxon>Vibrionaceae</taxon>
        <taxon>Vibrio</taxon>
        <taxon>Vibrio oreintalis group</taxon>
    </lineage>
</organism>
<dbReference type="PANTHER" id="PTHR35936">
    <property type="entry name" value="MEMBRANE-BOUND LYTIC MUREIN TRANSGLYCOSYLASE F"/>
    <property type="match status" value="1"/>
</dbReference>
<evidence type="ECO:0000256" key="2">
    <source>
        <dbReference type="ARBA" id="ARBA00022729"/>
    </source>
</evidence>
<evidence type="ECO:0000313" key="4">
    <source>
        <dbReference type="EMBL" id="KGY07536.1"/>
    </source>
</evidence>
<dbReference type="Proteomes" id="UP000030451">
    <property type="component" value="Unassembled WGS sequence"/>
</dbReference>
<dbReference type="InterPro" id="IPR001638">
    <property type="entry name" value="Solute-binding_3/MltF_N"/>
</dbReference>
<keyword evidence="2" id="KW-0732">Signal</keyword>
<evidence type="ECO:0000313" key="5">
    <source>
        <dbReference type="Proteomes" id="UP000030451"/>
    </source>
</evidence>
<sequence length="257" mass="29486">MYASSSWSADTCILKMGYRTNERIPLISASPDNSGLYQHFYQAMADHLGCELKIIRGPKKRILKQLEDGEIDFYPGFNYNEYRALYTYYIENGFPGGEIGISRSDFADINHLEELEGATILQSLGSPDFVRDLENIRIYAVPEMTIDKAVNLLRKKRGDFYIYNRASLLYYLRTNKSSDIKIHPNCCGGVEPIYLGFSRQSEHYSEAPNPHFDPSQELSPTNFPVILSTDSKAFQIEKILKEMKESGETDAIYKQYY</sequence>
<dbReference type="Gene3D" id="3.40.190.10">
    <property type="entry name" value="Periplasmic binding protein-like II"/>
    <property type="match status" value="2"/>
</dbReference>
<name>A0A0A5HVL6_PHOS4</name>
<dbReference type="Pfam" id="PF00497">
    <property type="entry name" value="SBP_bac_3"/>
    <property type="match status" value="1"/>
</dbReference>
<dbReference type="OrthoDB" id="8581897at2"/>
<dbReference type="SUPFAM" id="SSF53850">
    <property type="entry name" value="Periplasmic binding protein-like II"/>
    <property type="match status" value="1"/>
</dbReference>